<dbReference type="EMBL" id="CABVLU010000003">
    <property type="protein sequence ID" value="VVT55746.1"/>
    <property type="molecule type" value="Genomic_DNA"/>
</dbReference>
<evidence type="ECO:0000313" key="2">
    <source>
        <dbReference type="Proteomes" id="UP000398389"/>
    </source>
</evidence>
<accession>A0A5E8BW45</accession>
<dbReference type="AlphaFoldDB" id="A0A5E8BW45"/>
<organism evidence="1 2">
    <name type="scientific">Magnusiomyces paraingens</name>
    <dbReference type="NCBI Taxonomy" id="2606893"/>
    <lineage>
        <taxon>Eukaryota</taxon>
        <taxon>Fungi</taxon>
        <taxon>Dikarya</taxon>
        <taxon>Ascomycota</taxon>
        <taxon>Saccharomycotina</taxon>
        <taxon>Dipodascomycetes</taxon>
        <taxon>Dipodascales</taxon>
        <taxon>Dipodascaceae</taxon>
        <taxon>Magnusiomyces</taxon>
    </lineage>
</organism>
<proteinExistence type="predicted"/>
<sequence>MPKHSKSRMLLSKSNLIRSKSKRIRSKEKIIRPNTHRARSKKSAKSIAELQKFISHLDIKKPIPIRINGSIHVFYNFGTKFDCANKSKKASGFASAIANVNKWDSLIGDLIEPPLKNAILAGTYAVITGGMASQDTSLYQQVSHNSSIRLSDHNYAIVRDPQNVNQGLKLALATKVTWYASGETDIKAPIFGFTLKYLHTAFHYNGKIRPEVSDAVQKFGQLLDTKIAMQILGVVPGNYKFPHISPTNEMEDRLLEFPVGAAYLSTAYEIFSYVSDTIYKDYIGENEIIKRIEKMVETNFTNRAAFHVSARSLGLLKRSVDLSQNDLIFISAVVHAIAPKSNLSRKKSIIPENQLKFNTDYLTLSKICRLLEAKGEVFDELTNKKNVYQKIRNLIYASDGPNSNIVQHNIPSTHDHISNPNRGIYNEEDDSDYVYEQESEDELEYDSNFGTEDEEMEEGRTRNNVVENNHGQVRREYSIGPRHAPQAGFIDDQKPISIKEEPEDISHAAVEVPSVQLSVQHEAQASFKIKSESQVASETIPEASFLNNIQSEIKEEFFNDSVNSSTNVPTRELLDDYMNDDDDDIILIKVETIDQV</sequence>
<dbReference type="GeneID" id="43583532"/>
<name>A0A5E8BW45_9ASCO</name>
<dbReference type="Proteomes" id="UP000398389">
    <property type="component" value="Unassembled WGS sequence"/>
</dbReference>
<protein>
    <submittedName>
        <fullName evidence="1">Uncharacterized protein</fullName>
    </submittedName>
</protein>
<evidence type="ECO:0000313" key="1">
    <source>
        <dbReference type="EMBL" id="VVT55746.1"/>
    </source>
</evidence>
<gene>
    <name evidence="1" type="ORF">SAPINGB_P004717</name>
</gene>
<keyword evidence="2" id="KW-1185">Reference proteome</keyword>
<reference evidence="1 2" key="1">
    <citation type="submission" date="2019-09" db="EMBL/GenBank/DDBJ databases">
        <authorList>
            <person name="Brejova B."/>
        </authorList>
    </citation>
    <scope>NUCLEOTIDE SEQUENCE [LARGE SCALE GENOMIC DNA]</scope>
</reference>
<dbReference type="RefSeq" id="XP_031855323.1">
    <property type="nucleotide sequence ID" value="XM_031999432.1"/>
</dbReference>